<name>W6PUN2_PENRF</name>
<evidence type="ECO:0000256" key="1">
    <source>
        <dbReference type="ARBA" id="ARBA00004123"/>
    </source>
</evidence>
<dbReference type="Proteomes" id="UP000030686">
    <property type="component" value="Unassembled WGS sequence"/>
</dbReference>
<dbReference type="GO" id="GO:0000981">
    <property type="term" value="F:DNA-binding transcription factor activity, RNA polymerase II-specific"/>
    <property type="evidence" value="ECO:0007669"/>
    <property type="project" value="InterPro"/>
</dbReference>
<dbReference type="GO" id="GO:0000976">
    <property type="term" value="F:transcription cis-regulatory region binding"/>
    <property type="evidence" value="ECO:0007669"/>
    <property type="project" value="TreeGrafter"/>
</dbReference>
<dbReference type="STRING" id="1365484.W6PUN2"/>
<keyword evidence="2" id="KW-0805">Transcription regulation</keyword>
<keyword evidence="4" id="KW-0804">Transcription</keyword>
<organism evidence="7 8">
    <name type="scientific">Penicillium roqueforti (strain FM164)</name>
    <dbReference type="NCBI Taxonomy" id="1365484"/>
    <lineage>
        <taxon>Eukaryota</taxon>
        <taxon>Fungi</taxon>
        <taxon>Dikarya</taxon>
        <taxon>Ascomycota</taxon>
        <taxon>Pezizomycotina</taxon>
        <taxon>Eurotiomycetes</taxon>
        <taxon>Eurotiomycetidae</taxon>
        <taxon>Eurotiales</taxon>
        <taxon>Aspergillaceae</taxon>
        <taxon>Penicillium</taxon>
    </lineage>
</organism>
<evidence type="ECO:0000256" key="4">
    <source>
        <dbReference type="ARBA" id="ARBA00023163"/>
    </source>
</evidence>
<keyword evidence="5" id="KW-0539">Nucleus</keyword>
<evidence type="ECO:0000256" key="5">
    <source>
        <dbReference type="ARBA" id="ARBA00023242"/>
    </source>
</evidence>
<keyword evidence="8" id="KW-1185">Reference proteome</keyword>
<dbReference type="PANTHER" id="PTHR31845">
    <property type="entry name" value="FINGER DOMAIN PROTEIN, PUTATIVE-RELATED"/>
    <property type="match status" value="1"/>
</dbReference>
<dbReference type="AlphaFoldDB" id="W6PUN2"/>
<protein>
    <submittedName>
        <fullName evidence="7">Genomic scaffold, ProqFM164S01</fullName>
    </submittedName>
</protein>
<sequence>MTPVSKTCQRCADSKVRCVRDTNIAACIRCRRLEKEGVHRRTGRRFNGFHKDRKIAALESKINELKADRAGPKNNNSTSTRNTSLADGDAPEEIINRHFLDVDTAERYLSTFKTKLTPHFPFVVVPPDVSFKQLRQEKPFLCLAILASASYENMPLQRALGDEVKKVVASRMVIGGEISFELLQGLLVFLAWLHYYSRPHRYTQFLQLAISIMIDLRLDRPPQTRTWKTELRFGLQYNLQDRTFNRPSWGSNEQRAVLGCYYLSSSIAMLVQKKSTILRLPYQEECCKTLREANEYPHDKYVSYVIQLQFIAEKVDNLSAKHGFDLETPGSGSELYISNLKSDLDAFYRHLPFDINDSFLLAIQYHATGLGLYQLALNITNRDPQPQFDSDSWKDDMSFSALISASSILNLYIELPSNEEVGFNNTQWVQIAFALLVTYRHTVAASKPDQTAAFLQTLSKLKSRVGALSTSDVDMKGARDAFFDFKNRIVQIENWLQGHDRQEDNSPSEENFEEFQHTLCVESEPTHFDGFTEAVETEDLDVTLWNLFSSSASGLQMPHDFLFASSSEQIVGDWV</sequence>
<evidence type="ECO:0000313" key="8">
    <source>
        <dbReference type="Proteomes" id="UP000030686"/>
    </source>
</evidence>
<accession>W6PUN2</accession>
<comment type="subcellular location">
    <subcellularLocation>
        <location evidence="1">Nucleus</location>
    </subcellularLocation>
</comment>
<dbReference type="CDD" id="cd12148">
    <property type="entry name" value="fungal_TF_MHR"/>
    <property type="match status" value="1"/>
</dbReference>
<evidence type="ECO:0000256" key="2">
    <source>
        <dbReference type="ARBA" id="ARBA00023015"/>
    </source>
</evidence>
<proteinExistence type="predicted"/>
<dbReference type="EMBL" id="HG792015">
    <property type="protein sequence ID" value="CDM27928.1"/>
    <property type="molecule type" value="Genomic_DNA"/>
</dbReference>
<evidence type="ECO:0000256" key="3">
    <source>
        <dbReference type="ARBA" id="ARBA00023125"/>
    </source>
</evidence>
<dbReference type="OMA" id="TCIFNQA"/>
<reference evidence="7" key="1">
    <citation type="journal article" date="2014" name="Nat. Commun.">
        <title>Multiple recent horizontal transfers of a large genomic region in cheese making fungi.</title>
        <authorList>
            <person name="Cheeseman K."/>
            <person name="Ropars J."/>
            <person name="Renault P."/>
            <person name="Dupont J."/>
            <person name="Gouzy J."/>
            <person name="Branca A."/>
            <person name="Abraham A.L."/>
            <person name="Ceppi M."/>
            <person name="Conseiller E."/>
            <person name="Debuchy R."/>
            <person name="Malagnac F."/>
            <person name="Goarin A."/>
            <person name="Silar P."/>
            <person name="Lacoste S."/>
            <person name="Sallet E."/>
            <person name="Bensimon A."/>
            <person name="Giraud T."/>
            <person name="Brygoo Y."/>
        </authorList>
    </citation>
    <scope>NUCLEOTIDE SEQUENCE [LARGE SCALE GENOMIC DNA]</scope>
    <source>
        <strain evidence="7">FM164</strain>
    </source>
</reference>
<feature type="compositionally biased region" description="Low complexity" evidence="6">
    <location>
        <begin position="74"/>
        <end position="84"/>
    </location>
</feature>
<dbReference type="InterPro" id="IPR036864">
    <property type="entry name" value="Zn2-C6_fun-type_DNA-bd_sf"/>
</dbReference>
<gene>
    <name evidence="7" type="ORF">PROQFM164_S01g001739</name>
</gene>
<keyword evidence="3" id="KW-0238">DNA-binding</keyword>
<feature type="region of interest" description="Disordered" evidence="6">
    <location>
        <begin position="66"/>
        <end position="87"/>
    </location>
</feature>
<evidence type="ECO:0000256" key="6">
    <source>
        <dbReference type="SAM" id="MobiDB-lite"/>
    </source>
</evidence>
<dbReference type="PANTHER" id="PTHR31845:SF37">
    <property type="entry name" value="TRANSCRIPTION FACTOR DOMAIN-CONTAINING PROTEIN"/>
    <property type="match status" value="1"/>
</dbReference>
<dbReference type="OrthoDB" id="5226580at2759"/>
<dbReference type="GO" id="GO:0008270">
    <property type="term" value="F:zinc ion binding"/>
    <property type="evidence" value="ECO:0007669"/>
    <property type="project" value="InterPro"/>
</dbReference>
<dbReference type="InterPro" id="IPR051089">
    <property type="entry name" value="prtT"/>
</dbReference>
<evidence type="ECO:0000313" key="7">
    <source>
        <dbReference type="EMBL" id="CDM27928.1"/>
    </source>
</evidence>
<dbReference type="GO" id="GO:0005634">
    <property type="term" value="C:nucleus"/>
    <property type="evidence" value="ECO:0007669"/>
    <property type="project" value="UniProtKB-SubCell"/>
</dbReference>
<dbReference type="Gene3D" id="4.10.240.10">
    <property type="entry name" value="Zn(2)-C6 fungal-type DNA-binding domain"/>
    <property type="match status" value="1"/>
</dbReference>